<feature type="signal peptide" evidence="2">
    <location>
        <begin position="1"/>
        <end position="28"/>
    </location>
</feature>
<dbReference type="Proteomes" id="UP000218023">
    <property type="component" value="Unassembled WGS sequence"/>
</dbReference>
<feature type="chain" id="PRO_5012810323" description="SPOR domain-containing protein" evidence="2">
    <location>
        <begin position="29"/>
        <end position="363"/>
    </location>
</feature>
<dbReference type="Gene3D" id="3.30.70.1070">
    <property type="entry name" value="Sporulation related repeat"/>
    <property type="match status" value="1"/>
</dbReference>
<dbReference type="PROSITE" id="PS51724">
    <property type="entry name" value="SPOR"/>
    <property type="match status" value="1"/>
</dbReference>
<keyword evidence="5" id="KW-1185">Reference proteome</keyword>
<dbReference type="OrthoDB" id="7843142at2"/>
<keyword evidence="2" id="KW-0732">Signal</keyword>
<dbReference type="InterPro" id="IPR036680">
    <property type="entry name" value="SPOR-like_sf"/>
</dbReference>
<comment type="caution">
    <text evidence="4">The sequence shown here is derived from an EMBL/GenBank/DDBJ whole genome shotgun (WGS) entry which is preliminary data.</text>
</comment>
<dbReference type="Pfam" id="PF05036">
    <property type="entry name" value="SPOR"/>
    <property type="match status" value="1"/>
</dbReference>
<proteinExistence type="predicted"/>
<evidence type="ECO:0000259" key="3">
    <source>
        <dbReference type="PROSITE" id="PS51724"/>
    </source>
</evidence>
<dbReference type="RefSeq" id="WP_095639350.1">
    <property type="nucleotide sequence ID" value="NZ_NSJZ01000003.1"/>
</dbReference>
<gene>
    <name evidence="4" type="ORF">CK240_05570</name>
</gene>
<protein>
    <recommendedName>
        <fullName evidence="3">SPOR domain-containing protein</fullName>
    </recommendedName>
</protein>
<organism evidence="4 5">
    <name type="scientific">Paracoccus salipaludis</name>
    <dbReference type="NCBI Taxonomy" id="2032623"/>
    <lineage>
        <taxon>Bacteria</taxon>
        <taxon>Pseudomonadati</taxon>
        <taxon>Pseudomonadota</taxon>
        <taxon>Alphaproteobacteria</taxon>
        <taxon>Rhodobacterales</taxon>
        <taxon>Paracoccaceae</taxon>
        <taxon>Paracoccus</taxon>
    </lineage>
</organism>
<evidence type="ECO:0000256" key="2">
    <source>
        <dbReference type="SAM" id="SignalP"/>
    </source>
</evidence>
<feature type="compositionally biased region" description="Low complexity" evidence="1">
    <location>
        <begin position="239"/>
        <end position="251"/>
    </location>
</feature>
<dbReference type="GO" id="GO:0042834">
    <property type="term" value="F:peptidoglycan binding"/>
    <property type="evidence" value="ECO:0007669"/>
    <property type="project" value="InterPro"/>
</dbReference>
<feature type="domain" description="SPOR" evidence="3">
    <location>
        <begin position="289"/>
        <end position="363"/>
    </location>
</feature>
<evidence type="ECO:0000313" key="4">
    <source>
        <dbReference type="EMBL" id="PAU97943.1"/>
    </source>
</evidence>
<name>A0A2A2GLZ1_9RHOB</name>
<accession>A0A2A2GLZ1</accession>
<sequence length="363" mass="36945">MGVSGFSLLLAAVAALAALASVTVPAEAGQPGEGMRHVEVPASELSPALRPAETPPPDFTAGQYIDSAGCVFVRTDGGWNGRVDRDGAAVCGYPPTLSARRTGPESEPALFPRPELPPAARIERDLTQAIIPNLQAAELTGPEGKAGKTPAEAVANSAALPVVADQPRGELTSDPLQIGAVIAQAPALSKQMAGPGRTDRLCALIGASQPAPDGASLGLCGSAAPLASLSHISPGRKGGAATARTASATKSDLAHPGAKRQEAKAVARGSRTDRVAASGKAASPDDVRMVPPGARFVQIGSFRDAGQAQATAGKLARLGVPVARAKDGRAELILVGPLKGREAIVRMIERLRHAGYGDLRARR</sequence>
<evidence type="ECO:0000313" key="5">
    <source>
        <dbReference type="Proteomes" id="UP000218023"/>
    </source>
</evidence>
<dbReference type="SUPFAM" id="SSF110997">
    <property type="entry name" value="Sporulation related repeat"/>
    <property type="match status" value="1"/>
</dbReference>
<evidence type="ECO:0000256" key="1">
    <source>
        <dbReference type="SAM" id="MobiDB-lite"/>
    </source>
</evidence>
<dbReference type="InterPro" id="IPR007730">
    <property type="entry name" value="SPOR-like_dom"/>
</dbReference>
<feature type="compositionally biased region" description="Basic and acidic residues" evidence="1">
    <location>
        <begin position="259"/>
        <end position="274"/>
    </location>
</feature>
<dbReference type="EMBL" id="NSJZ01000003">
    <property type="protein sequence ID" value="PAU97943.1"/>
    <property type="molecule type" value="Genomic_DNA"/>
</dbReference>
<reference evidence="4 5" key="1">
    <citation type="submission" date="2017-09" db="EMBL/GenBank/DDBJ databases">
        <title>Paracoccus alkalisoli sp. nov., isolated from saline alkaline soil.</title>
        <authorList>
            <person name="Dong X."/>
            <person name="Zhang G."/>
        </authorList>
    </citation>
    <scope>NUCLEOTIDE SEQUENCE [LARGE SCALE GENOMIC DNA]</scope>
    <source>
        <strain evidence="4 5">WN007</strain>
    </source>
</reference>
<dbReference type="AlphaFoldDB" id="A0A2A2GLZ1"/>
<feature type="region of interest" description="Disordered" evidence="1">
    <location>
        <begin position="234"/>
        <end position="289"/>
    </location>
</feature>